<keyword evidence="3" id="KW-1185">Reference proteome</keyword>
<evidence type="ECO:0000313" key="2">
    <source>
        <dbReference type="EMBL" id="MCM2389757.1"/>
    </source>
</evidence>
<gene>
    <name evidence="2" type="ORF">NBG84_15920</name>
</gene>
<dbReference type="EMBL" id="JAMQAW010000012">
    <property type="protein sequence ID" value="MCM2389757.1"/>
    <property type="molecule type" value="Genomic_DNA"/>
</dbReference>
<organism evidence="2 3">
    <name type="scientific">Streptomyces albipurpureus</name>
    <dbReference type="NCBI Taxonomy" id="2897419"/>
    <lineage>
        <taxon>Bacteria</taxon>
        <taxon>Bacillati</taxon>
        <taxon>Actinomycetota</taxon>
        <taxon>Actinomycetes</taxon>
        <taxon>Kitasatosporales</taxon>
        <taxon>Streptomycetaceae</taxon>
        <taxon>Streptomyces</taxon>
    </lineage>
</organism>
<protein>
    <submittedName>
        <fullName evidence="2">Uncharacterized protein</fullName>
    </submittedName>
</protein>
<evidence type="ECO:0000256" key="1">
    <source>
        <dbReference type="SAM" id="MobiDB-lite"/>
    </source>
</evidence>
<dbReference type="Proteomes" id="UP001431429">
    <property type="component" value="Unassembled WGS sequence"/>
</dbReference>
<evidence type="ECO:0000313" key="3">
    <source>
        <dbReference type="Proteomes" id="UP001431429"/>
    </source>
</evidence>
<reference evidence="2" key="1">
    <citation type="submission" date="2022-06" db="EMBL/GenBank/DDBJ databases">
        <title>Genome public.</title>
        <authorList>
            <person name="Sun Q."/>
        </authorList>
    </citation>
    <scope>NUCLEOTIDE SEQUENCE</scope>
    <source>
        <strain evidence="2">CWNU-1</strain>
    </source>
</reference>
<dbReference type="RefSeq" id="WP_250920103.1">
    <property type="nucleotide sequence ID" value="NZ_JAMQAW010000012.1"/>
</dbReference>
<feature type="region of interest" description="Disordered" evidence="1">
    <location>
        <begin position="121"/>
        <end position="163"/>
    </location>
</feature>
<feature type="compositionally biased region" description="Low complexity" evidence="1">
    <location>
        <begin position="130"/>
        <end position="149"/>
    </location>
</feature>
<comment type="caution">
    <text evidence="2">The sequence shown here is derived from an EMBL/GenBank/DDBJ whole genome shotgun (WGS) entry which is preliminary data.</text>
</comment>
<accession>A0ABT0UMA5</accession>
<sequence>MKARTQRRHLDQAAYLSNGFPGDATTSPTTLTSRTIGFDAPLRHPFMTAARLLVRGCAYLGDRRRESRSVWLYGLTDRSWAAAVLHDHTPTSTVYQSGPRRLWDELEAAYRWWTDAGEPTPGRFGLTVDTRGGATTPGSTPRTTPSPSTRRPHANGTRRVSPQALPVACLLPTPTPPL</sequence>
<name>A0ABT0UMA5_9ACTN</name>
<proteinExistence type="predicted"/>